<feature type="active site" evidence="7">
    <location>
        <position position="81"/>
    </location>
</feature>
<dbReference type="PROSITE" id="PS51679">
    <property type="entry name" value="SAM_MT_C5"/>
    <property type="match status" value="1"/>
</dbReference>
<comment type="catalytic activity">
    <reaction evidence="6">
        <text>a 2'-deoxycytidine in DNA + S-adenosyl-L-methionine = a 5-methyl-2'-deoxycytidine in DNA + S-adenosyl-L-homocysteine + H(+)</text>
        <dbReference type="Rhea" id="RHEA:13681"/>
        <dbReference type="Rhea" id="RHEA-COMP:11369"/>
        <dbReference type="Rhea" id="RHEA-COMP:11370"/>
        <dbReference type="ChEBI" id="CHEBI:15378"/>
        <dbReference type="ChEBI" id="CHEBI:57856"/>
        <dbReference type="ChEBI" id="CHEBI:59789"/>
        <dbReference type="ChEBI" id="CHEBI:85452"/>
        <dbReference type="ChEBI" id="CHEBI:85454"/>
        <dbReference type="EC" id="2.1.1.37"/>
    </reaction>
</comment>
<evidence type="ECO:0000256" key="7">
    <source>
        <dbReference type="PROSITE-ProRule" id="PRU01016"/>
    </source>
</evidence>
<dbReference type="InterPro" id="IPR018117">
    <property type="entry name" value="C5_DNA_meth_AS"/>
</dbReference>
<name>A0A088F9A5_BACFG</name>
<dbReference type="EC" id="2.1.1.37" evidence="1"/>
<dbReference type="AlphaFoldDB" id="A0A088F9A5"/>
<evidence type="ECO:0000313" key="8">
    <source>
        <dbReference type="EMBL" id="AIM40057.1"/>
    </source>
</evidence>
<dbReference type="GO" id="GO:0044027">
    <property type="term" value="P:negative regulation of gene expression via chromosomal CpG island methylation"/>
    <property type="evidence" value="ECO:0007669"/>
    <property type="project" value="TreeGrafter"/>
</dbReference>
<proteinExistence type="inferred from homology"/>
<evidence type="ECO:0000256" key="1">
    <source>
        <dbReference type="ARBA" id="ARBA00011975"/>
    </source>
</evidence>
<evidence type="ECO:0000256" key="2">
    <source>
        <dbReference type="ARBA" id="ARBA00022603"/>
    </source>
</evidence>
<reference evidence="8" key="1">
    <citation type="journal article" date="2014" name="Mob. Genet. Elements">
        <title>The Ellis Island Effect: A novel mobile element in a multi-drug resistant Bacteroides fragilis clinical isolate includes a mosaic of resistance genes from Gram-positive bacteria.</title>
        <authorList>
            <person name="Husain F."/>
            <person name="Veeranagouda Y."/>
            <person name="Boente R."/>
            <person name="Tang K."/>
            <person name="Mulato G."/>
            <person name="Wexler H.M."/>
        </authorList>
    </citation>
    <scope>NUCLEOTIDE SEQUENCE</scope>
    <source>
        <strain evidence="8">HMW 615</strain>
    </source>
</reference>
<evidence type="ECO:0000256" key="6">
    <source>
        <dbReference type="ARBA" id="ARBA00047422"/>
    </source>
</evidence>
<comment type="similarity">
    <text evidence="7">Belongs to the class I-like SAM-binding methyltransferase superfamily. C5-methyltransferase family.</text>
</comment>
<dbReference type="PROSITE" id="PS00094">
    <property type="entry name" value="C5_MTASE_1"/>
    <property type="match status" value="1"/>
</dbReference>
<keyword evidence="4 7" id="KW-0949">S-adenosyl-L-methionine</keyword>
<gene>
    <name evidence="8" type="primary">HMPREF1204_02924</name>
</gene>
<dbReference type="EMBL" id="KJ816753">
    <property type="protein sequence ID" value="AIM40057.1"/>
    <property type="molecule type" value="Genomic_DNA"/>
</dbReference>
<dbReference type="GO" id="GO:0009307">
    <property type="term" value="P:DNA restriction-modification system"/>
    <property type="evidence" value="ECO:0007669"/>
    <property type="project" value="UniProtKB-KW"/>
</dbReference>
<dbReference type="SUPFAM" id="SSF53335">
    <property type="entry name" value="S-adenosyl-L-methionine-dependent methyltransferases"/>
    <property type="match status" value="1"/>
</dbReference>
<evidence type="ECO:0000256" key="4">
    <source>
        <dbReference type="ARBA" id="ARBA00022691"/>
    </source>
</evidence>
<dbReference type="Gene3D" id="3.40.50.150">
    <property type="entry name" value="Vaccinia Virus protein VP39"/>
    <property type="match status" value="1"/>
</dbReference>
<evidence type="ECO:0000256" key="5">
    <source>
        <dbReference type="ARBA" id="ARBA00022747"/>
    </source>
</evidence>
<organism evidence="8">
    <name type="scientific">Bacteroides fragilis</name>
    <dbReference type="NCBI Taxonomy" id="817"/>
    <lineage>
        <taxon>Bacteria</taxon>
        <taxon>Pseudomonadati</taxon>
        <taxon>Bacteroidota</taxon>
        <taxon>Bacteroidia</taxon>
        <taxon>Bacteroidales</taxon>
        <taxon>Bacteroidaceae</taxon>
        <taxon>Bacteroides</taxon>
    </lineage>
</organism>
<dbReference type="Pfam" id="PF00145">
    <property type="entry name" value="DNA_methylase"/>
    <property type="match status" value="1"/>
</dbReference>
<dbReference type="PANTHER" id="PTHR10629:SF52">
    <property type="entry name" value="DNA (CYTOSINE-5)-METHYLTRANSFERASE 1"/>
    <property type="match status" value="1"/>
</dbReference>
<keyword evidence="3 7" id="KW-0808">Transferase</keyword>
<dbReference type="InterPro" id="IPR029063">
    <property type="entry name" value="SAM-dependent_MTases_sf"/>
</dbReference>
<dbReference type="InterPro" id="IPR050390">
    <property type="entry name" value="C5-Methyltransferase"/>
</dbReference>
<dbReference type="GO" id="GO:0032259">
    <property type="term" value="P:methylation"/>
    <property type="evidence" value="ECO:0007669"/>
    <property type="project" value="UniProtKB-KW"/>
</dbReference>
<keyword evidence="5" id="KW-0680">Restriction system</keyword>
<sequence length="87" mass="9401">MAKKKYKVLDLFCGCGGISEGYALAGFDIAGGIDFNEYATITFQHNFKKAKVHNIDITTFPDSQIEEEYGDVDVIVGGPPCQGFSSA</sequence>
<dbReference type="GO" id="GO:0003886">
    <property type="term" value="F:DNA (cytosine-5-)-methyltransferase activity"/>
    <property type="evidence" value="ECO:0007669"/>
    <property type="project" value="UniProtKB-EC"/>
</dbReference>
<protein>
    <recommendedName>
        <fullName evidence="1">DNA (cytosine-5-)-methyltransferase</fullName>
        <ecNumber evidence="1">2.1.1.37</ecNumber>
    </recommendedName>
</protein>
<dbReference type="PANTHER" id="PTHR10629">
    <property type="entry name" value="CYTOSINE-SPECIFIC METHYLTRANSFERASE"/>
    <property type="match status" value="1"/>
</dbReference>
<accession>A0A088F9A5</accession>
<dbReference type="InterPro" id="IPR001525">
    <property type="entry name" value="C5_MeTfrase"/>
</dbReference>
<evidence type="ECO:0000256" key="3">
    <source>
        <dbReference type="ARBA" id="ARBA00022679"/>
    </source>
</evidence>
<keyword evidence="2 7" id="KW-0489">Methyltransferase</keyword>
<dbReference type="GO" id="GO:0003677">
    <property type="term" value="F:DNA binding"/>
    <property type="evidence" value="ECO:0007669"/>
    <property type="project" value="TreeGrafter"/>
</dbReference>